<keyword evidence="3 6" id="KW-1133">Transmembrane helix</keyword>
<dbReference type="Pfam" id="PF00662">
    <property type="entry name" value="Proton_antipo_N"/>
    <property type="match status" value="1"/>
</dbReference>
<feature type="transmembrane region" description="Helical" evidence="6">
    <location>
        <begin position="451"/>
        <end position="471"/>
    </location>
</feature>
<dbReference type="PRINTS" id="PR01435">
    <property type="entry name" value="NPOXDRDTASE5"/>
</dbReference>
<feature type="transmembrane region" description="Helical" evidence="6">
    <location>
        <begin position="83"/>
        <end position="103"/>
    </location>
</feature>
<dbReference type="PANTHER" id="PTHR42829:SF2">
    <property type="entry name" value="NADH-UBIQUINONE OXIDOREDUCTASE CHAIN 5"/>
    <property type="match status" value="1"/>
</dbReference>
<evidence type="ECO:0000256" key="4">
    <source>
        <dbReference type="ARBA" id="ARBA00023136"/>
    </source>
</evidence>
<keyword evidence="4 6" id="KW-0472">Membrane</keyword>
<dbReference type="Pfam" id="PF00361">
    <property type="entry name" value="Proton_antipo_M"/>
    <property type="match status" value="1"/>
</dbReference>
<dbReference type="Gene3D" id="1.20.5.2700">
    <property type="match status" value="2"/>
</dbReference>
<dbReference type="EMBL" id="MHFR01000042">
    <property type="protein sequence ID" value="OGW97439.1"/>
    <property type="molecule type" value="Genomic_DNA"/>
</dbReference>
<feature type="transmembrane region" description="Helical" evidence="6">
    <location>
        <begin position="30"/>
        <end position="54"/>
    </location>
</feature>
<sequence length="637" mass="70479">MVTQAILIPLLPLISFTMIIFFGKKLGTKSALIAIAASVGSCLLSASVVLPVILNHGTALHASLTWLMINGKPIEFGILVDPLSSVMLFVVTFVGSLIVIYSVGYMHNDPRFSRFFAYLSLFLFSMLGLVLSSTLVQMYFFWELVGLCSYFLIGFWFEKYEAAQAGRKAFITNRIGDVGFFLGIALFFYTTGTIRFIDITPEFMHPYANTAVLTFATILLFCGAIGKSAQVPLHVWLPDAMEGPTPVSALIHAATMVVAGVFMVARLWPVLETFPNASQTIAVVGTTTAFLGAFFAITQFDIKKVLAYSTISQLGFMITALGVGGMGAGTFHLMTHAFFKALLFLGAGSIIHGTGTQDMREMGGLRKAMPNTFWPLCIATIAIAGVPPLSGFWSKDEILTSAYLGNHRVIFWILMITAMMTSFYMFRLLFLTFAGKTRGHIHAHESPAVMTLPLAVLAIGSVLIGLPGSPFMGHWFQHFLEPHAAVHMDTFVMIMSVASATIGFIIAFICYFVKTDLPQHLAGQFWMFYDASRNKLWFDEIYNSTFIHAFKWISRISFRFDSNVIDRTVNEIGRKTVLTSRIKRWIDQYIVDGLVNFVGFSAQVSSGLLRMIQTGFVQNYLLFMVVGLLVMLLVAVK</sequence>
<name>A0A1G1KXV6_9BACT</name>
<evidence type="ECO:0000259" key="8">
    <source>
        <dbReference type="Pfam" id="PF00662"/>
    </source>
</evidence>
<feature type="transmembrane region" description="Helical" evidence="6">
    <location>
        <begin position="618"/>
        <end position="636"/>
    </location>
</feature>
<keyword evidence="2 5" id="KW-0812">Transmembrane</keyword>
<dbReference type="InterPro" id="IPR003945">
    <property type="entry name" value="NU5C-like"/>
</dbReference>
<evidence type="ECO:0000313" key="9">
    <source>
        <dbReference type="EMBL" id="OGW97439.1"/>
    </source>
</evidence>
<dbReference type="Proteomes" id="UP000178187">
    <property type="component" value="Unassembled WGS sequence"/>
</dbReference>
<dbReference type="InterPro" id="IPR018393">
    <property type="entry name" value="NADHpl_OxRdtase_5_subgr"/>
</dbReference>
<dbReference type="InterPro" id="IPR001516">
    <property type="entry name" value="Proton_antipo_N"/>
</dbReference>
<evidence type="ECO:0000256" key="6">
    <source>
        <dbReference type="SAM" id="Phobius"/>
    </source>
</evidence>
<feature type="transmembrane region" description="Helical" evidence="6">
    <location>
        <begin position="409"/>
        <end position="430"/>
    </location>
</feature>
<dbReference type="AlphaFoldDB" id="A0A1G1KXV6"/>
<dbReference type="NCBIfam" id="NF005141">
    <property type="entry name" value="PRK06590.1"/>
    <property type="match status" value="1"/>
</dbReference>
<protein>
    <recommendedName>
        <fullName evidence="11">NADH-quinone oxidoreductase subunit L</fullName>
    </recommendedName>
</protein>
<dbReference type="NCBIfam" id="TIGR01974">
    <property type="entry name" value="NDH_I_L"/>
    <property type="match status" value="1"/>
</dbReference>
<feature type="domain" description="NADH:quinone oxidoreductase/Mrp antiporter transmembrane" evidence="7">
    <location>
        <begin position="132"/>
        <end position="421"/>
    </location>
</feature>
<feature type="domain" description="NADH-Ubiquinone oxidoreductase (complex I) chain 5 N-terminal" evidence="8">
    <location>
        <begin position="66"/>
        <end position="116"/>
    </location>
</feature>
<dbReference type="GO" id="GO:0008137">
    <property type="term" value="F:NADH dehydrogenase (ubiquinone) activity"/>
    <property type="evidence" value="ECO:0007669"/>
    <property type="project" value="InterPro"/>
</dbReference>
<feature type="transmembrane region" description="Helical" evidence="6">
    <location>
        <begin position="6"/>
        <end position="23"/>
    </location>
</feature>
<evidence type="ECO:0000313" key="10">
    <source>
        <dbReference type="Proteomes" id="UP000178187"/>
    </source>
</evidence>
<feature type="transmembrane region" description="Helical" evidence="6">
    <location>
        <begin position="178"/>
        <end position="197"/>
    </location>
</feature>
<reference evidence="9 10" key="1">
    <citation type="journal article" date="2016" name="Nat. Commun.">
        <title>Thousands of microbial genomes shed light on interconnected biogeochemical processes in an aquifer system.</title>
        <authorList>
            <person name="Anantharaman K."/>
            <person name="Brown C.T."/>
            <person name="Hug L.A."/>
            <person name="Sharon I."/>
            <person name="Castelle C.J."/>
            <person name="Probst A.J."/>
            <person name="Thomas B.C."/>
            <person name="Singh A."/>
            <person name="Wilkins M.J."/>
            <person name="Karaoz U."/>
            <person name="Brodie E.L."/>
            <person name="Williams K.H."/>
            <person name="Hubbard S.S."/>
            <person name="Banfield J.F."/>
        </authorList>
    </citation>
    <scope>NUCLEOTIDE SEQUENCE [LARGE SCALE GENOMIC DNA]</scope>
</reference>
<evidence type="ECO:0000259" key="7">
    <source>
        <dbReference type="Pfam" id="PF00361"/>
    </source>
</evidence>
<proteinExistence type="predicted"/>
<dbReference type="GO" id="GO:0042773">
    <property type="term" value="P:ATP synthesis coupled electron transport"/>
    <property type="evidence" value="ECO:0007669"/>
    <property type="project" value="InterPro"/>
</dbReference>
<comment type="subcellular location">
    <subcellularLocation>
        <location evidence="1">Endomembrane system</location>
        <topology evidence="1">Multi-pass membrane protein</topology>
    </subcellularLocation>
    <subcellularLocation>
        <location evidence="5">Membrane</location>
        <topology evidence="5">Multi-pass membrane protein</topology>
    </subcellularLocation>
</comment>
<feature type="transmembrane region" description="Helical" evidence="6">
    <location>
        <begin position="280"/>
        <end position="298"/>
    </location>
</feature>
<dbReference type="GO" id="GO:0016020">
    <property type="term" value="C:membrane"/>
    <property type="evidence" value="ECO:0007669"/>
    <property type="project" value="UniProtKB-SubCell"/>
</dbReference>
<dbReference type="GO" id="GO:0012505">
    <property type="term" value="C:endomembrane system"/>
    <property type="evidence" value="ECO:0007669"/>
    <property type="project" value="UniProtKB-SubCell"/>
</dbReference>
<accession>A0A1G1KXV6</accession>
<evidence type="ECO:0000256" key="2">
    <source>
        <dbReference type="ARBA" id="ARBA00022692"/>
    </source>
</evidence>
<dbReference type="PANTHER" id="PTHR42829">
    <property type="entry name" value="NADH-UBIQUINONE OXIDOREDUCTASE CHAIN 5"/>
    <property type="match status" value="1"/>
</dbReference>
<feature type="transmembrane region" description="Helical" evidence="6">
    <location>
        <begin position="305"/>
        <end position="327"/>
    </location>
</feature>
<comment type="caution">
    <text evidence="9">The sequence shown here is derived from an EMBL/GenBank/DDBJ whole genome shotgun (WGS) entry which is preliminary data.</text>
</comment>
<evidence type="ECO:0000256" key="1">
    <source>
        <dbReference type="ARBA" id="ARBA00004127"/>
    </source>
</evidence>
<feature type="transmembrane region" description="Helical" evidence="6">
    <location>
        <begin position="115"/>
        <end position="133"/>
    </location>
</feature>
<evidence type="ECO:0008006" key="11">
    <source>
        <dbReference type="Google" id="ProtNLM"/>
    </source>
</evidence>
<gene>
    <name evidence="9" type="ORF">A3G33_09625</name>
</gene>
<dbReference type="GO" id="GO:0015990">
    <property type="term" value="P:electron transport coupled proton transport"/>
    <property type="evidence" value="ECO:0007669"/>
    <property type="project" value="TreeGrafter"/>
</dbReference>
<feature type="transmembrane region" description="Helical" evidence="6">
    <location>
        <begin position="372"/>
        <end position="389"/>
    </location>
</feature>
<feature type="transmembrane region" description="Helical" evidence="6">
    <location>
        <begin position="203"/>
        <end position="226"/>
    </location>
</feature>
<dbReference type="PRINTS" id="PR01434">
    <property type="entry name" value="NADHDHGNASE5"/>
</dbReference>
<dbReference type="InterPro" id="IPR001750">
    <property type="entry name" value="ND/Mrp_TM"/>
</dbReference>
<organism evidence="9 10">
    <name type="scientific">Candidatus Danuiimicrobium aquiferis</name>
    <dbReference type="NCBI Taxonomy" id="1801832"/>
    <lineage>
        <taxon>Bacteria</taxon>
        <taxon>Pseudomonadati</taxon>
        <taxon>Candidatus Omnitrophota</taxon>
        <taxon>Candidatus Danuiimicrobium</taxon>
    </lineage>
</organism>
<evidence type="ECO:0000256" key="5">
    <source>
        <dbReference type="RuleBase" id="RU000320"/>
    </source>
</evidence>
<evidence type="ECO:0000256" key="3">
    <source>
        <dbReference type="ARBA" id="ARBA00022989"/>
    </source>
</evidence>
<feature type="transmembrane region" description="Helical" evidence="6">
    <location>
        <begin position="247"/>
        <end position="268"/>
    </location>
</feature>
<feature type="transmembrane region" description="Helical" evidence="6">
    <location>
        <begin position="333"/>
        <end position="351"/>
    </location>
</feature>
<dbReference type="GO" id="GO:0003954">
    <property type="term" value="F:NADH dehydrogenase activity"/>
    <property type="evidence" value="ECO:0007669"/>
    <property type="project" value="TreeGrafter"/>
</dbReference>
<feature type="transmembrane region" description="Helical" evidence="6">
    <location>
        <begin position="491"/>
        <end position="513"/>
    </location>
</feature>
<feature type="transmembrane region" description="Helical" evidence="6">
    <location>
        <begin position="139"/>
        <end position="157"/>
    </location>
</feature>